<evidence type="ECO:0000313" key="2">
    <source>
        <dbReference type="EMBL" id="SVE13552.1"/>
    </source>
</evidence>
<reference evidence="2" key="1">
    <citation type="submission" date="2018-05" db="EMBL/GenBank/DDBJ databases">
        <authorList>
            <person name="Lanie J.A."/>
            <person name="Ng W.-L."/>
            <person name="Kazmierczak K.M."/>
            <person name="Andrzejewski T.M."/>
            <person name="Davidsen T.M."/>
            <person name="Wayne K.J."/>
            <person name="Tettelin H."/>
            <person name="Glass J.I."/>
            <person name="Rusch D."/>
            <person name="Podicherti R."/>
            <person name="Tsui H.-C.T."/>
            <person name="Winkler M.E."/>
        </authorList>
    </citation>
    <scope>NUCLEOTIDE SEQUENCE</scope>
</reference>
<feature type="region of interest" description="Disordered" evidence="1">
    <location>
        <begin position="1"/>
        <end position="22"/>
    </location>
</feature>
<organism evidence="2">
    <name type="scientific">marine metagenome</name>
    <dbReference type="NCBI Taxonomy" id="408172"/>
    <lineage>
        <taxon>unclassified sequences</taxon>
        <taxon>metagenomes</taxon>
        <taxon>ecological metagenomes</taxon>
    </lineage>
</organism>
<dbReference type="AlphaFoldDB" id="A0A383B0S1"/>
<accession>A0A383B0S1</accession>
<protein>
    <submittedName>
        <fullName evidence="2">Uncharacterized protein</fullName>
    </submittedName>
</protein>
<feature type="non-terminal residue" evidence="2">
    <location>
        <position position="124"/>
    </location>
</feature>
<feature type="compositionally biased region" description="Basic and acidic residues" evidence="1">
    <location>
        <begin position="1"/>
        <end position="12"/>
    </location>
</feature>
<feature type="region of interest" description="Disordered" evidence="1">
    <location>
        <begin position="105"/>
        <end position="124"/>
    </location>
</feature>
<dbReference type="EMBL" id="UINC01196513">
    <property type="protein sequence ID" value="SVE13552.1"/>
    <property type="molecule type" value="Genomic_DNA"/>
</dbReference>
<evidence type="ECO:0000256" key="1">
    <source>
        <dbReference type="SAM" id="MobiDB-lite"/>
    </source>
</evidence>
<name>A0A383B0S1_9ZZZZ</name>
<gene>
    <name evidence="2" type="ORF">METZ01_LOCUS466406</name>
</gene>
<sequence>MGRNLESSEKSQDPVSESTPVQPIRLVCTGFSPVKPRPMRLGLVLTLILLAPLASPLAGADTLKVATSDFGVLGLLDEVLSQRSNAADGPEATLLATGALSGVESSLRDSSVNDPISEVNTQLT</sequence>
<feature type="compositionally biased region" description="Polar residues" evidence="1">
    <location>
        <begin position="108"/>
        <end position="124"/>
    </location>
</feature>
<proteinExistence type="predicted"/>